<gene>
    <name evidence="8" type="ORF">PGA78_15525</name>
</gene>
<comment type="similarity">
    <text evidence="1">Belongs to the YoeB family.</text>
</comment>
<dbReference type="InterPro" id="IPR035093">
    <property type="entry name" value="RelE/ParE_toxin_dom_sf"/>
</dbReference>
<organism evidence="8 9">
    <name type="scientific">Lacticaseibacillus paracasei</name>
    <name type="common">Lactobacillus paracasei</name>
    <dbReference type="NCBI Taxonomy" id="1597"/>
    <lineage>
        <taxon>Bacteria</taxon>
        <taxon>Bacillati</taxon>
        <taxon>Bacillota</taxon>
        <taxon>Bacilli</taxon>
        <taxon>Lactobacillales</taxon>
        <taxon>Lactobacillaceae</taxon>
        <taxon>Lacticaseibacillus</taxon>
    </lineage>
</organism>
<dbReference type="NCBIfam" id="TIGR02116">
    <property type="entry name" value="toxin_Txe_YoeB"/>
    <property type="match status" value="1"/>
</dbReference>
<evidence type="ECO:0000313" key="8">
    <source>
        <dbReference type="EMBL" id="MDB1566132.1"/>
    </source>
</evidence>
<evidence type="ECO:0000256" key="6">
    <source>
        <dbReference type="ARBA" id="ARBA00030388"/>
    </source>
</evidence>
<dbReference type="GO" id="GO:0045892">
    <property type="term" value="P:negative regulation of DNA-templated transcription"/>
    <property type="evidence" value="ECO:0007669"/>
    <property type="project" value="TreeGrafter"/>
</dbReference>
<dbReference type="AlphaFoldDB" id="A0AAW6AAI4"/>
<evidence type="ECO:0000256" key="7">
    <source>
        <dbReference type="ARBA" id="ARBA00050056"/>
    </source>
</evidence>
<keyword evidence="5" id="KW-0378">Hydrolase</keyword>
<evidence type="ECO:0000256" key="1">
    <source>
        <dbReference type="ARBA" id="ARBA00008172"/>
    </source>
</evidence>
<evidence type="ECO:0000256" key="5">
    <source>
        <dbReference type="ARBA" id="ARBA00022801"/>
    </source>
</evidence>
<proteinExistence type="inferred from homology"/>
<dbReference type="InterPro" id="IPR009614">
    <property type="entry name" value="YoeB_toxin"/>
</dbReference>
<dbReference type="Proteomes" id="UP001212327">
    <property type="component" value="Unassembled WGS sequence"/>
</dbReference>
<dbReference type="GO" id="GO:0006401">
    <property type="term" value="P:RNA catabolic process"/>
    <property type="evidence" value="ECO:0007669"/>
    <property type="project" value="InterPro"/>
</dbReference>
<protein>
    <recommendedName>
        <fullName evidence="7">Endoribonuclease YoeB</fullName>
    </recommendedName>
    <alternativeName>
        <fullName evidence="6">Putative mRNA interferase YoeB</fullName>
    </alternativeName>
</protein>
<evidence type="ECO:0000313" key="9">
    <source>
        <dbReference type="Proteomes" id="UP001212327"/>
    </source>
</evidence>
<sequence>MTGPNWRVIPHRDVKRKDEDLLKKANLYENYMAVIATLKVNPYSREHSQESLRPKSKRIYSMRINAQHRVIYSIDKKTKLVKIWSAWSHYENRIPK</sequence>
<keyword evidence="3" id="KW-0540">Nuclease</keyword>
<keyword evidence="2" id="KW-1277">Toxin-antitoxin system</keyword>
<evidence type="ECO:0000256" key="2">
    <source>
        <dbReference type="ARBA" id="ARBA00022649"/>
    </source>
</evidence>
<dbReference type="EMBL" id="JAQLSF010000002">
    <property type="protein sequence ID" value="MDB1566132.1"/>
    <property type="molecule type" value="Genomic_DNA"/>
</dbReference>
<evidence type="ECO:0000256" key="3">
    <source>
        <dbReference type="ARBA" id="ARBA00022722"/>
    </source>
</evidence>
<reference evidence="8 9" key="1">
    <citation type="submission" date="2023-01" db="EMBL/GenBank/DDBJ databases">
        <title>Complete genome sequence of Lacticaseibacillus paracasei SRCM217440 isolated from Makgeolli.</title>
        <authorList>
            <person name="Yang H.-G."/>
            <person name="Jeong S.-J."/>
            <person name="Ha G.-S."/>
            <person name="Yang H.-J."/>
            <person name="Jeong D.-Y."/>
        </authorList>
    </citation>
    <scope>NUCLEOTIDE SEQUENCE [LARGE SCALE GENOMIC DNA]</scope>
    <source>
        <strain evidence="8 9">SRCM217440</strain>
    </source>
</reference>
<accession>A0AAW6AAI4</accession>
<dbReference type="PANTHER" id="PTHR38039:SF1">
    <property type="entry name" value="TOXIN YOEB"/>
    <property type="match status" value="1"/>
</dbReference>
<dbReference type="GO" id="GO:0004519">
    <property type="term" value="F:endonuclease activity"/>
    <property type="evidence" value="ECO:0007669"/>
    <property type="project" value="UniProtKB-KW"/>
</dbReference>
<dbReference type="Gene3D" id="3.30.2310.20">
    <property type="entry name" value="RelE-like"/>
    <property type="match status" value="1"/>
</dbReference>
<dbReference type="PANTHER" id="PTHR38039">
    <property type="entry name" value="TOXIN YOEB"/>
    <property type="match status" value="1"/>
</dbReference>
<dbReference type="GO" id="GO:0016787">
    <property type="term" value="F:hydrolase activity"/>
    <property type="evidence" value="ECO:0007669"/>
    <property type="project" value="UniProtKB-KW"/>
</dbReference>
<dbReference type="SUPFAM" id="SSF143011">
    <property type="entry name" value="RelE-like"/>
    <property type="match status" value="1"/>
</dbReference>
<name>A0AAW6AAI4_LACPA</name>
<comment type="caution">
    <text evidence="8">The sequence shown here is derived from an EMBL/GenBank/DDBJ whole genome shotgun (WGS) entry which is preliminary data.</text>
</comment>
<keyword evidence="4" id="KW-0255">Endonuclease</keyword>
<dbReference type="RefSeq" id="WP_260341202.1">
    <property type="nucleotide sequence ID" value="NZ_JAQLSF010000002.1"/>
</dbReference>
<evidence type="ECO:0000256" key="4">
    <source>
        <dbReference type="ARBA" id="ARBA00022759"/>
    </source>
</evidence>